<keyword evidence="3 4" id="KW-0961">Cell wall biogenesis/degradation</keyword>
<dbReference type="Proteomes" id="UP000054262">
    <property type="component" value="Unassembled WGS sequence"/>
</dbReference>
<dbReference type="InterPro" id="IPR036908">
    <property type="entry name" value="RlpA-like_sf"/>
</dbReference>
<dbReference type="FunFam" id="2.40.40.10:FF:000003">
    <property type="entry name" value="Endolytic peptidoglycan transglycosylase RlpA"/>
    <property type="match status" value="1"/>
</dbReference>
<dbReference type="NCBIfam" id="TIGR00413">
    <property type="entry name" value="rlpA"/>
    <property type="match status" value="1"/>
</dbReference>
<dbReference type="InterPro" id="IPR007730">
    <property type="entry name" value="SPOR-like_dom"/>
</dbReference>
<dbReference type="InterPro" id="IPR009009">
    <property type="entry name" value="RlpA-like_DPBB"/>
</dbReference>
<dbReference type="Pfam" id="PF03330">
    <property type="entry name" value="DPBB_1"/>
    <property type="match status" value="1"/>
</dbReference>
<evidence type="ECO:0000256" key="5">
    <source>
        <dbReference type="RuleBase" id="RU003495"/>
    </source>
</evidence>
<dbReference type="PROSITE" id="PS51257">
    <property type="entry name" value="PROKAR_LIPOPROTEIN"/>
    <property type="match status" value="1"/>
</dbReference>
<dbReference type="GO" id="GO:0005886">
    <property type="term" value="C:plasma membrane"/>
    <property type="evidence" value="ECO:0007669"/>
    <property type="project" value="UniProtKB-SubCell"/>
</dbReference>
<evidence type="ECO:0000313" key="8">
    <source>
        <dbReference type="EMBL" id="EAV46695.1"/>
    </source>
</evidence>
<dbReference type="Gene3D" id="3.30.70.1070">
    <property type="entry name" value="Sporulation related repeat"/>
    <property type="match status" value="1"/>
</dbReference>
<dbReference type="GO" id="GO:0042834">
    <property type="term" value="F:peptidoglycan binding"/>
    <property type="evidence" value="ECO:0007669"/>
    <property type="project" value="InterPro"/>
</dbReference>
<dbReference type="EMBL" id="AAUX01000001">
    <property type="protein sequence ID" value="EAV46695.1"/>
    <property type="molecule type" value="Genomic_DNA"/>
</dbReference>
<dbReference type="PANTHER" id="PTHR34183">
    <property type="entry name" value="ENDOLYTIC PEPTIDOGLYCAN TRANSGLYCOSYLASE RLPA"/>
    <property type="match status" value="1"/>
</dbReference>
<keyword evidence="4" id="KW-0564">Palmitate</keyword>
<dbReference type="SUPFAM" id="SSF110997">
    <property type="entry name" value="Sporulation related repeat"/>
    <property type="match status" value="1"/>
</dbReference>
<gene>
    <name evidence="4" type="primary">rlpA</name>
    <name evidence="8" type="ORF">MB2181_01440</name>
</gene>
<feature type="domain" description="SPOR" evidence="7">
    <location>
        <begin position="187"/>
        <end position="266"/>
    </location>
</feature>
<reference evidence="8 9" key="1">
    <citation type="submission" date="2006-11" db="EMBL/GenBank/DDBJ databases">
        <authorList>
            <person name="Giovannoni S."/>
            <person name="Vergin K."/>
            <person name="Ferriera S."/>
            <person name="Johnson J."/>
            <person name="Kravitz S."/>
            <person name="Beeson K."/>
            <person name="Sutton G."/>
            <person name="Rogers Y.-H."/>
            <person name="Friedman R."/>
            <person name="Frazier M."/>
            <person name="Venter J.C."/>
        </authorList>
    </citation>
    <scope>NUCLEOTIDE SEQUENCE [LARGE SCALE GENOMIC DNA]</scope>
    <source>
        <strain evidence="8 9">HTCC2181</strain>
    </source>
</reference>
<dbReference type="SUPFAM" id="SSF50685">
    <property type="entry name" value="Barwin-like endoglucanases"/>
    <property type="match status" value="1"/>
</dbReference>
<dbReference type="InterPro" id="IPR012997">
    <property type="entry name" value="RplA"/>
</dbReference>
<organism evidence="8 9">
    <name type="scientific">Methylophilales bacterium HTCC2181</name>
    <dbReference type="NCBI Taxonomy" id="383631"/>
    <lineage>
        <taxon>Bacteria</taxon>
        <taxon>Pseudomonadati</taxon>
        <taxon>Pseudomonadota</taxon>
        <taxon>Betaproteobacteria</taxon>
        <taxon>Nitrosomonadales</taxon>
        <taxon>OM43 clade</taxon>
    </lineage>
</organism>
<dbReference type="GO" id="GO:0000270">
    <property type="term" value="P:peptidoglycan metabolic process"/>
    <property type="evidence" value="ECO:0007669"/>
    <property type="project" value="UniProtKB-UniRule"/>
</dbReference>
<evidence type="ECO:0000256" key="4">
    <source>
        <dbReference type="HAMAP-Rule" id="MF_02071"/>
    </source>
</evidence>
<dbReference type="OrthoDB" id="9779128at2"/>
<comment type="caution">
    <text evidence="8">The sequence shown here is derived from an EMBL/GenBank/DDBJ whole genome shotgun (WGS) entry which is preliminary data.</text>
</comment>
<dbReference type="PROSITE" id="PS51724">
    <property type="entry name" value="SPOR"/>
    <property type="match status" value="1"/>
</dbReference>
<accession>A0P585</accession>
<protein>
    <recommendedName>
        <fullName evidence="4">Endolytic peptidoglycan transglycosylase RlpA</fullName>
        <ecNumber evidence="4">4.2.2.-</ecNumber>
    </recommendedName>
</protein>
<feature type="region of interest" description="Disordered" evidence="6">
    <location>
        <begin position="20"/>
        <end position="40"/>
    </location>
</feature>
<dbReference type="HAMAP" id="MF_02071">
    <property type="entry name" value="RlpA"/>
    <property type="match status" value="1"/>
</dbReference>
<dbReference type="GO" id="GO:0071555">
    <property type="term" value="P:cell wall organization"/>
    <property type="evidence" value="ECO:0007669"/>
    <property type="project" value="UniProtKB-KW"/>
</dbReference>
<dbReference type="Gene3D" id="2.40.40.10">
    <property type="entry name" value="RlpA-like domain"/>
    <property type="match status" value="1"/>
</dbReference>
<evidence type="ECO:0000259" key="7">
    <source>
        <dbReference type="PROSITE" id="PS51724"/>
    </source>
</evidence>
<keyword evidence="4" id="KW-1003">Cell membrane</keyword>
<keyword evidence="9" id="KW-1185">Reference proteome</keyword>
<keyword evidence="1" id="KW-0732">Signal</keyword>
<dbReference type="Pfam" id="PF05036">
    <property type="entry name" value="SPOR"/>
    <property type="match status" value="1"/>
</dbReference>
<sequence>MTRLFTFLIFSFLSGCASLSTDRPDPTSKDGGYYSDDGPGKEIPKNLDLIKDAEPKIEKVAKRANMPYKVFGEKYVPMREIEPYKEIGYASWYGKKYHGNKTSVGEVYDMYGMTAAHKTLPIPCYVKVTNLVNNKTVIVRVNDRGPFIKNRLIDLSYAAAYRLDIIEKGSERVLVELIDPSSETVQDKDSRKFYIQAGAFSEESNAEALIKKLDTLVYQQNIGSKIMQRSSLFSVLIGPYLTKEEAENASSFIAAETNLHTYIIKD</sequence>
<comment type="similarity">
    <text evidence="4 5">Belongs to the RlpA family.</text>
</comment>
<dbReference type="InterPro" id="IPR034718">
    <property type="entry name" value="RlpA"/>
</dbReference>
<evidence type="ECO:0000256" key="2">
    <source>
        <dbReference type="ARBA" id="ARBA00023239"/>
    </source>
</evidence>
<comment type="function">
    <text evidence="4">Lytic transglycosylase with a strong preference for naked glycan strands that lack stem peptides.</text>
</comment>
<name>A0P585_9PROT</name>
<proteinExistence type="inferred from homology"/>
<dbReference type="CDD" id="cd22268">
    <property type="entry name" value="DPBB_RlpA-like"/>
    <property type="match status" value="1"/>
</dbReference>
<dbReference type="GO" id="GO:0008932">
    <property type="term" value="F:lytic endotransglycosylase activity"/>
    <property type="evidence" value="ECO:0007669"/>
    <property type="project" value="UniProtKB-UniRule"/>
</dbReference>
<keyword evidence="4" id="KW-0449">Lipoprotein</keyword>
<keyword evidence="4" id="KW-0472">Membrane</keyword>
<dbReference type="AlphaFoldDB" id="A0P585"/>
<evidence type="ECO:0000313" key="9">
    <source>
        <dbReference type="Proteomes" id="UP000054262"/>
    </source>
</evidence>
<dbReference type="PANTHER" id="PTHR34183:SF1">
    <property type="entry name" value="ENDOLYTIC PEPTIDOGLYCAN TRANSGLYCOSYLASE RLPA"/>
    <property type="match status" value="1"/>
</dbReference>
<dbReference type="EC" id="4.2.2.-" evidence="4"/>
<keyword evidence="2 4" id="KW-0456">Lyase</keyword>
<evidence type="ECO:0000256" key="1">
    <source>
        <dbReference type="ARBA" id="ARBA00022729"/>
    </source>
</evidence>
<evidence type="ECO:0000256" key="6">
    <source>
        <dbReference type="SAM" id="MobiDB-lite"/>
    </source>
</evidence>
<evidence type="ECO:0000256" key="3">
    <source>
        <dbReference type="ARBA" id="ARBA00023316"/>
    </source>
</evidence>
<dbReference type="InterPro" id="IPR036680">
    <property type="entry name" value="SPOR-like_sf"/>
</dbReference>
<comment type="subcellular location">
    <subcellularLocation>
        <location evidence="4">Cell membrane</location>
        <topology evidence="4">Lipid-anchor</topology>
    </subcellularLocation>
</comment>